<keyword evidence="7" id="KW-1185">Reference proteome</keyword>
<dbReference type="InterPro" id="IPR012292">
    <property type="entry name" value="Globin/Proto"/>
</dbReference>
<dbReference type="InterPro" id="IPR001633">
    <property type="entry name" value="EAL_dom"/>
</dbReference>
<evidence type="ECO:0000259" key="5">
    <source>
        <dbReference type="PROSITE" id="PS50887"/>
    </source>
</evidence>
<dbReference type="CDD" id="cd14759">
    <property type="entry name" value="GS_GGDEF_2"/>
    <property type="match status" value="1"/>
</dbReference>
<sequence length="1117" mass="124602">MSRLNTPSRITAFLALPVVIMLLWAIWNEFWQFQIAKHDVQARAQSAGLQYANRIASRLDGQFSALQFLGTALLPPDSASSPPSAKTIAILRLYLALHPSLYAFNIQSPDGNRIVWSTRRQSARPINPGRVLTPLSRNSQFLLGQDQYAQRVQSRVIPIRYRVADRLGRTRFFVGTPYRVDRLLGHVDSASWRFQVIDTRDRSVVGIWQGGQVGWAATLSKPAATAFGPDIAVPGYPFMIQVRWPPALVVQAWIKGAWPRWLLEVLAVALLTLAAWWMRRLLRQQQADRSRLRTAAYSDPLTGLPNRLALQERLPLALAQAKRNGTQLAVGYMDLDDFKPVNDTWGHAAGDALLQSLAQRLRSCMRGTDLVARLGGDEFVLVFEGLTRPDDLMAALQRIHTAVEQPFALPGGHRAQVGLSLGLTLYPDDDSDADLLLRHADAALYVSKLHKADRPHWWRLWGQDTQDSEETRLECNPLHIDPYGPTAGGLLESAQEHFAAVAGRFVERFYAAVAQEPESTEILSRLSPAEFIHLKAHQAKHLRSLLSADLTEDDQRQRAAQVGRIHALVGMRSAVVVKSFGRYLQLLSQIAGSLPARAADRQDLVHILIGRLQVELEAQVESIQQTHDPFPQWIFRLEQRLPEWAHWVDFARDMLDEVIKLPGLCAAVFYKPDAQGHFVYEFNSGRFGDYMRSLERHGVPSLELNRHSPYGQSPHPRAWRSERIETNPSYSSDPRMAPWKEAAHAVGIRSSVAIPIKDGRDHMVGVIGLYGLYPGQFESAAMHAFFDSLAQVCRRFLQRSQSSRLRPPLPAQERSHWRERLFGGGLEMFMQPVVNLHTGKPFKVEALARLRLEDGQLITPGQFLSAFGSSELAHLFVLGLDQALSQASRWDVQGPSLDISINLPPEVLLDADCPRWIDDALQKHGMAPERLHLEILESAEFDDDKRRDAAVQMLTDLGVRLVMDDLGSGYSSLLRLRTLPFHAVKIDQGLVREAHKDPRRIIGFIGALVRLGKGLGLMVAVEGLETPDLIEAAAVLGADGGQGYALAKPMPASDLPDWVRHFRLSLDHSNPQTLLGTVAADWLREQTVLLPQSRSEAGAVVTAPVNCQNAPTPDSIQ</sequence>
<feature type="domain" description="EAL" evidence="4">
    <location>
        <begin position="810"/>
        <end position="1063"/>
    </location>
</feature>
<keyword evidence="3" id="KW-0472">Membrane</keyword>
<dbReference type="InterPro" id="IPR044398">
    <property type="entry name" value="Globin-sensor_dom"/>
</dbReference>
<feature type="transmembrane region" description="Helical" evidence="3">
    <location>
        <begin position="261"/>
        <end position="278"/>
    </location>
</feature>
<dbReference type="InterPro" id="IPR009050">
    <property type="entry name" value="Globin-like_sf"/>
</dbReference>
<dbReference type="InterPro" id="IPR029787">
    <property type="entry name" value="Nucleotide_cyclase"/>
</dbReference>
<reference evidence="6 7" key="1">
    <citation type="submission" date="2016-06" db="EMBL/GenBank/DDBJ databases">
        <authorList>
            <person name="Kjaerup R.B."/>
            <person name="Dalgaard T.S."/>
            <person name="Juul-Madsen H.R."/>
        </authorList>
    </citation>
    <scope>NUCLEOTIDE SEQUENCE [LARGE SCALE GENOMIC DNA]</scope>
    <source>
        <strain evidence="6 7">DSM 16361</strain>
    </source>
</reference>
<feature type="domain" description="GGDEF" evidence="5">
    <location>
        <begin position="326"/>
        <end position="460"/>
    </location>
</feature>
<dbReference type="GO" id="GO:0071111">
    <property type="term" value="F:cyclic-guanylate-specific phosphodiesterase activity"/>
    <property type="evidence" value="ECO:0007669"/>
    <property type="project" value="InterPro"/>
</dbReference>
<dbReference type="InterPro" id="IPR000160">
    <property type="entry name" value="GGDEF_dom"/>
</dbReference>
<dbReference type="Gene3D" id="3.30.450.40">
    <property type="match status" value="1"/>
</dbReference>
<dbReference type="InterPro" id="IPR043128">
    <property type="entry name" value="Rev_trsase/Diguanyl_cyclase"/>
</dbReference>
<dbReference type="Pfam" id="PF00990">
    <property type="entry name" value="GGDEF"/>
    <property type="match status" value="1"/>
</dbReference>
<evidence type="ECO:0000256" key="3">
    <source>
        <dbReference type="SAM" id="Phobius"/>
    </source>
</evidence>
<dbReference type="NCBIfam" id="TIGR00254">
    <property type="entry name" value="GGDEF"/>
    <property type="match status" value="1"/>
</dbReference>
<dbReference type="SUPFAM" id="SSF55781">
    <property type="entry name" value="GAF domain-like"/>
    <property type="match status" value="1"/>
</dbReference>
<dbReference type="InterPro" id="IPR035919">
    <property type="entry name" value="EAL_sf"/>
</dbReference>
<dbReference type="PANTHER" id="PTHR33121">
    <property type="entry name" value="CYCLIC DI-GMP PHOSPHODIESTERASE PDEF"/>
    <property type="match status" value="1"/>
</dbReference>
<gene>
    <name evidence="6" type="ORF">THIARS_80298</name>
</gene>
<feature type="transmembrane region" description="Helical" evidence="3">
    <location>
        <begin position="6"/>
        <end position="27"/>
    </location>
</feature>
<protein>
    <recommendedName>
        <fullName evidence="1">Diguanylate cyclase DosC</fullName>
    </recommendedName>
    <alternativeName>
        <fullName evidence="2">Direct oxygen-sensing cyclase</fullName>
    </alternativeName>
</protein>
<dbReference type="EMBL" id="FLMQ01000057">
    <property type="protein sequence ID" value="SBP89774.1"/>
    <property type="molecule type" value="Genomic_DNA"/>
</dbReference>
<dbReference type="GO" id="GO:0020037">
    <property type="term" value="F:heme binding"/>
    <property type="evidence" value="ECO:0007669"/>
    <property type="project" value="InterPro"/>
</dbReference>
<keyword evidence="3" id="KW-1133">Transmembrane helix</keyword>
<dbReference type="InterPro" id="IPR050706">
    <property type="entry name" value="Cyclic-di-GMP_PDE-like"/>
</dbReference>
<dbReference type="Proteomes" id="UP000214566">
    <property type="component" value="Unassembled WGS sequence"/>
</dbReference>
<evidence type="ECO:0000256" key="2">
    <source>
        <dbReference type="ARBA" id="ARBA00029839"/>
    </source>
</evidence>
<dbReference type="InterPro" id="IPR029016">
    <property type="entry name" value="GAF-like_dom_sf"/>
</dbReference>
<name>A0A238D9H5_THIDL</name>
<accession>A0A238D9H5</accession>
<proteinExistence type="predicted"/>
<dbReference type="SUPFAM" id="SSF141868">
    <property type="entry name" value="EAL domain-like"/>
    <property type="match status" value="1"/>
</dbReference>
<evidence type="ECO:0000313" key="7">
    <source>
        <dbReference type="Proteomes" id="UP000214566"/>
    </source>
</evidence>
<evidence type="ECO:0000313" key="6">
    <source>
        <dbReference type="EMBL" id="SBP89774.1"/>
    </source>
</evidence>
<keyword evidence="3" id="KW-0812">Transmembrane</keyword>
<evidence type="ECO:0000256" key="1">
    <source>
        <dbReference type="ARBA" id="ARBA00015125"/>
    </source>
</evidence>
<dbReference type="Pfam" id="PF13185">
    <property type="entry name" value="GAF_2"/>
    <property type="match status" value="1"/>
</dbReference>
<dbReference type="PROSITE" id="PS50883">
    <property type="entry name" value="EAL"/>
    <property type="match status" value="1"/>
</dbReference>
<dbReference type="AlphaFoldDB" id="A0A238D9H5"/>
<dbReference type="SUPFAM" id="SSF55073">
    <property type="entry name" value="Nucleotide cyclase"/>
    <property type="match status" value="1"/>
</dbReference>
<dbReference type="Gene3D" id="3.20.20.450">
    <property type="entry name" value="EAL domain"/>
    <property type="match status" value="1"/>
</dbReference>
<evidence type="ECO:0000259" key="4">
    <source>
        <dbReference type="PROSITE" id="PS50883"/>
    </source>
</evidence>
<organism evidence="6 7">
    <name type="scientific">Thiomonas delicata</name>
    <name type="common">Thiomonas cuprina</name>
    <dbReference type="NCBI Taxonomy" id="364030"/>
    <lineage>
        <taxon>Bacteria</taxon>
        <taxon>Pseudomonadati</taxon>
        <taxon>Pseudomonadota</taxon>
        <taxon>Betaproteobacteria</taxon>
        <taxon>Burkholderiales</taxon>
        <taxon>Thiomonas</taxon>
    </lineage>
</organism>
<dbReference type="PROSITE" id="PS50887">
    <property type="entry name" value="GGDEF"/>
    <property type="match status" value="1"/>
</dbReference>
<dbReference type="SMART" id="SM00267">
    <property type="entry name" value="GGDEF"/>
    <property type="match status" value="1"/>
</dbReference>
<dbReference type="Pfam" id="PF11563">
    <property type="entry name" value="Protoglobin"/>
    <property type="match status" value="1"/>
</dbReference>
<dbReference type="CDD" id="cd01948">
    <property type="entry name" value="EAL"/>
    <property type="match status" value="1"/>
</dbReference>
<dbReference type="SMART" id="SM00052">
    <property type="entry name" value="EAL"/>
    <property type="match status" value="1"/>
</dbReference>
<dbReference type="SUPFAM" id="SSF46458">
    <property type="entry name" value="Globin-like"/>
    <property type="match status" value="1"/>
</dbReference>
<dbReference type="GO" id="GO:0019825">
    <property type="term" value="F:oxygen binding"/>
    <property type="evidence" value="ECO:0007669"/>
    <property type="project" value="InterPro"/>
</dbReference>
<dbReference type="Gene3D" id="3.30.70.270">
    <property type="match status" value="1"/>
</dbReference>
<dbReference type="PANTHER" id="PTHR33121:SF70">
    <property type="entry name" value="SIGNALING PROTEIN YKOW"/>
    <property type="match status" value="1"/>
</dbReference>
<dbReference type="CDD" id="cd01949">
    <property type="entry name" value="GGDEF"/>
    <property type="match status" value="1"/>
</dbReference>
<dbReference type="InterPro" id="IPR003018">
    <property type="entry name" value="GAF"/>
</dbReference>
<dbReference type="Pfam" id="PF00563">
    <property type="entry name" value="EAL"/>
    <property type="match status" value="1"/>
</dbReference>
<dbReference type="Gene3D" id="1.10.490.10">
    <property type="entry name" value="Globins"/>
    <property type="match status" value="1"/>
</dbReference>